<sequence length="129" mass="14874">MDCTWCLLITKSQKSPKVNFKNMKNVYQVNYWSVLITILLSLTFWGGIIALPILGTIQIVISLIIINRFKTLTKTNRILFTSYAVLTVFLIIFFKQLKGEELGVLFMWAIVSLFLACLHLYITYNISKS</sequence>
<dbReference type="AlphaFoldDB" id="A0A1I3KMT6"/>
<evidence type="ECO:0008006" key="4">
    <source>
        <dbReference type="Google" id="ProtNLM"/>
    </source>
</evidence>
<accession>A0A1I3KMT6</accession>
<reference evidence="3" key="1">
    <citation type="submission" date="2016-10" db="EMBL/GenBank/DDBJ databases">
        <authorList>
            <person name="Varghese N."/>
            <person name="Submissions S."/>
        </authorList>
    </citation>
    <scope>NUCLEOTIDE SEQUENCE [LARGE SCALE GENOMIC DNA]</scope>
    <source>
        <strain evidence="3">DSM 28881</strain>
    </source>
</reference>
<proteinExistence type="predicted"/>
<keyword evidence="3" id="KW-1185">Reference proteome</keyword>
<evidence type="ECO:0000313" key="2">
    <source>
        <dbReference type="EMBL" id="SFI73823.1"/>
    </source>
</evidence>
<organism evidence="2 3">
    <name type="scientific">Olleya namhaensis</name>
    <dbReference type="NCBI Taxonomy" id="1144750"/>
    <lineage>
        <taxon>Bacteria</taxon>
        <taxon>Pseudomonadati</taxon>
        <taxon>Bacteroidota</taxon>
        <taxon>Flavobacteriia</taxon>
        <taxon>Flavobacteriales</taxon>
        <taxon>Flavobacteriaceae</taxon>
    </lineage>
</organism>
<protein>
    <recommendedName>
        <fullName evidence="4">MerC mercury resistance protein</fullName>
    </recommendedName>
</protein>
<keyword evidence="1" id="KW-0812">Transmembrane</keyword>
<dbReference type="Proteomes" id="UP000199559">
    <property type="component" value="Unassembled WGS sequence"/>
</dbReference>
<dbReference type="STRING" id="1144750.SAMN05443431_10247"/>
<name>A0A1I3KMT6_9FLAO</name>
<feature type="transmembrane region" description="Helical" evidence="1">
    <location>
        <begin position="33"/>
        <end position="66"/>
    </location>
</feature>
<evidence type="ECO:0000313" key="3">
    <source>
        <dbReference type="Proteomes" id="UP000199559"/>
    </source>
</evidence>
<keyword evidence="1" id="KW-0472">Membrane</keyword>
<evidence type="ECO:0000256" key="1">
    <source>
        <dbReference type="SAM" id="Phobius"/>
    </source>
</evidence>
<feature type="transmembrane region" description="Helical" evidence="1">
    <location>
        <begin position="103"/>
        <end position="124"/>
    </location>
</feature>
<feature type="transmembrane region" description="Helical" evidence="1">
    <location>
        <begin position="78"/>
        <end position="97"/>
    </location>
</feature>
<dbReference type="EMBL" id="FORM01000002">
    <property type="protein sequence ID" value="SFI73823.1"/>
    <property type="molecule type" value="Genomic_DNA"/>
</dbReference>
<gene>
    <name evidence="2" type="ORF">SAMN05443431_10247</name>
</gene>
<keyword evidence="1" id="KW-1133">Transmembrane helix</keyword>